<dbReference type="PANTHER" id="PTHR43685">
    <property type="entry name" value="GLYCOSYLTRANSFERASE"/>
    <property type="match status" value="1"/>
</dbReference>
<evidence type="ECO:0000313" key="6">
    <source>
        <dbReference type="Proteomes" id="UP000533598"/>
    </source>
</evidence>
<dbReference type="PANTHER" id="PTHR43685:SF2">
    <property type="entry name" value="GLYCOSYLTRANSFERASE 2-LIKE DOMAIN-CONTAINING PROTEIN"/>
    <property type="match status" value="1"/>
</dbReference>
<dbReference type="InterPro" id="IPR029044">
    <property type="entry name" value="Nucleotide-diphossugar_trans"/>
</dbReference>
<feature type="domain" description="Methyltransferase putative zinc binding" evidence="3">
    <location>
        <begin position="23"/>
        <end position="75"/>
    </location>
</feature>
<dbReference type="InterPro" id="IPR013630">
    <property type="entry name" value="Methyltransf_Zn-bd_dom_put"/>
</dbReference>
<protein>
    <recommendedName>
        <fullName evidence="7">Glycosyltransferase</fullName>
    </recommendedName>
</protein>
<dbReference type="Pfam" id="PF00535">
    <property type="entry name" value="Glycos_transf_2"/>
    <property type="match status" value="1"/>
</dbReference>
<dbReference type="Gene3D" id="3.40.50.720">
    <property type="entry name" value="NAD(P)-binding Rossmann-like Domain"/>
    <property type="match status" value="1"/>
</dbReference>
<name>A0A7W7C8R3_9PSEU</name>
<feature type="region of interest" description="Disordered" evidence="1">
    <location>
        <begin position="376"/>
        <end position="410"/>
    </location>
</feature>
<dbReference type="InterPro" id="IPR001173">
    <property type="entry name" value="Glyco_trans_2-like"/>
</dbReference>
<dbReference type="Gene3D" id="3.90.550.10">
    <property type="entry name" value="Spore Coat Polysaccharide Biosynthesis Protein SpsA, Chain A"/>
    <property type="match status" value="1"/>
</dbReference>
<organism evidence="5 6">
    <name type="scientific">Crossiella cryophila</name>
    <dbReference type="NCBI Taxonomy" id="43355"/>
    <lineage>
        <taxon>Bacteria</taxon>
        <taxon>Bacillati</taxon>
        <taxon>Actinomycetota</taxon>
        <taxon>Actinomycetes</taxon>
        <taxon>Pseudonocardiales</taxon>
        <taxon>Pseudonocardiaceae</taxon>
        <taxon>Crossiella</taxon>
    </lineage>
</organism>
<dbReference type="InterPro" id="IPR029063">
    <property type="entry name" value="SAM-dependent_MTases_sf"/>
</dbReference>
<dbReference type="Gene3D" id="6.20.50.110">
    <property type="entry name" value="Methyltransferase, zinc-binding domain"/>
    <property type="match status" value="1"/>
</dbReference>
<dbReference type="Gene3D" id="3.40.50.150">
    <property type="entry name" value="Vaccinia Virus protein VP39"/>
    <property type="match status" value="1"/>
</dbReference>
<evidence type="ECO:0000259" key="3">
    <source>
        <dbReference type="Pfam" id="PF08421"/>
    </source>
</evidence>
<dbReference type="Pfam" id="PF08484">
    <property type="entry name" value="Methyltransf_14"/>
    <property type="match status" value="1"/>
</dbReference>
<dbReference type="SUPFAM" id="SSF53335">
    <property type="entry name" value="S-adenosyl-L-methionine-dependent methyltransferases"/>
    <property type="match status" value="1"/>
</dbReference>
<dbReference type="AlphaFoldDB" id="A0A7W7C8R3"/>
<evidence type="ECO:0000256" key="1">
    <source>
        <dbReference type="SAM" id="MobiDB-lite"/>
    </source>
</evidence>
<reference evidence="5 6" key="1">
    <citation type="submission" date="2020-08" db="EMBL/GenBank/DDBJ databases">
        <title>Sequencing the genomes of 1000 actinobacteria strains.</title>
        <authorList>
            <person name="Klenk H.-P."/>
        </authorList>
    </citation>
    <scope>NUCLEOTIDE SEQUENCE [LARGE SCALE GENOMIC DNA]</scope>
    <source>
        <strain evidence="5 6">DSM 44230</strain>
    </source>
</reference>
<evidence type="ECO:0000259" key="2">
    <source>
        <dbReference type="Pfam" id="PF00535"/>
    </source>
</evidence>
<sequence>MRTDQKSVVAAQGESATAPRHACRFCRGGRGAVVLDLHTQPACDHFPSATDPGPDPAYPLQLWLCDNCGLAQLLDDPTVPEEPRATEPAALAEQAADAVHRVAAAGLLPEGATVAEYGSPHGGSWLPRLTERGLHPVAPGETAQVVLDCFGLMHHADQAAALKERVDRLETGGVLLVQFHSLATILRCGQWNALRHGHYAYYSTPALARMLTVAGLSPRAAWVFDLYGGTVLLAAVKGPAAPEPGLSALLIGENSLGVTDPAVLATLQRQVSVSAKALHGYLTQRRAAGTRVLGYGAASRAVALLCAAGVGPELLPAVADASPAKHGRRMPGSGVPVVAPPELIAAAPDEVLLFLPDLLTEVRAAYPEITGWVIAEPEPRAAQPPSREEPPMSAPTDDRPASAPRPAPALIGKAPAPIAIGFPVRNGKPYLQGALDSLLAQRGVDFELHIADNCSDDGTEDICRELAANDERVHYQRRTENVGVTANHNMLVREVNSPYFLWAASDDASHPDRLRLLLEALERDPFAVLSFSAARQIDSNGNTLEVWRNPCRTNHLDPVVRLRDLIGLEHENYHCYGLMKRDVLLRTLLLPPVKNNDRILVAELALHGPFAEVEQDLLFHRLHERRLTQSVSQRDWYRQQRTDGRKLVLPNVEEAGWYLKAVRNSPLRGTELGRALWALRPWFQANAVPMARNVARAAVDGARMITGPGRPDDR</sequence>
<accession>A0A7W7C8R3</accession>
<dbReference type="InterPro" id="IPR013691">
    <property type="entry name" value="MeTrfase_14"/>
</dbReference>
<feature type="domain" description="Glycosyltransferase 2-like" evidence="2">
    <location>
        <begin position="422"/>
        <end position="584"/>
    </location>
</feature>
<dbReference type="EMBL" id="JACHMH010000001">
    <property type="protein sequence ID" value="MBB4676517.1"/>
    <property type="molecule type" value="Genomic_DNA"/>
</dbReference>
<dbReference type="InterPro" id="IPR038576">
    <property type="entry name" value="Methyltransf_Zn-bd_dom_put_sf"/>
</dbReference>
<dbReference type="SUPFAM" id="SSF53448">
    <property type="entry name" value="Nucleotide-diphospho-sugar transferases"/>
    <property type="match status" value="1"/>
</dbReference>
<gene>
    <name evidence="5" type="ORF">HNR67_002635</name>
</gene>
<dbReference type="RefSeq" id="WP_185002333.1">
    <property type="nucleotide sequence ID" value="NZ_BAAAUI010000015.1"/>
</dbReference>
<feature type="domain" description="C-methyltransferase" evidence="4">
    <location>
        <begin position="227"/>
        <end position="371"/>
    </location>
</feature>
<dbReference type="Proteomes" id="UP000533598">
    <property type="component" value="Unassembled WGS sequence"/>
</dbReference>
<evidence type="ECO:0000259" key="4">
    <source>
        <dbReference type="Pfam" id="PF08484"/>
    </source>
</evidence>
<feature type="compositionally biased region" description="Basic and acidic residues" evidence="1">
    <location>
        <begin position="386"/>
        <end position="400"/>
    </location>
</feature>
<dbReference type="InterPro" id="IPR050834">
    <property type="entry name" value="Glycosyltransf_2"/>
</dbReference>
<keyword evidence="6" id="KW-1185">Reference proteome</keyword>
<proteinExistence type="predicted"/>
<comment type="caution">
    <text evidence="5">The sequence shown here is derived from an EMBL/GenBank/DDBJ whole genome shotgun (WGS) entry which is preliminary data.</text>
</comment>
<dbReference type="Pfam" id="PF08421">
    <property type="entry name" value="Methyltransf_13"/>
    <property type="match status" value="1"/>
</dbReference>
<evidence type="ECO:0008006" key="7">
    <source>
        <dbReference type="Google" id="ProtNLM"/>
    </source>
</evidence>
<dbReference type="CDD" id="cd00761">
    <property type="entry name" value="Glyco_tranf_GTA_type"/>
    <property type="match status" value="1"/>
</dbReference>
<evidence type="ECO:0000313" key="5">
    <source>
        <dbReference type="EMBL" id="MBB4676517.1"/>
    </source>
</evidence>